<dbReference type="InterPro" id="IPR029017">
    <property type="entry name" value="Enolase-like_N"/>
</dbReference>
<dbReference type="SFLD" id="SFLDG00179">
    <property type="entry name" value="mandelate_racemase"/>
    <property type="match status" value="1"/>
</dbReference>
<comment type="caution">
    <text evidence="3">The sequence shown here is derived from an EMBL/GenBank/DDBJ whole genome shotgun (WGS) entry which is preliminary data.</text>
</comment>
<dbReference type="Pfam" id="PF13378">
    <property type="entry name" value="MR_MLE_C"/>
    <property type="match status" value="1"/>
</dbReference>
<dbReference type="SUPFAM" id="SSF51604">
    <property type="entry name" value="Enolase C-terminal domain-like"/>
    <property type="match status" value="1"/>
</dbReference>
<dbReference type="PANTHER" id="PTHR48080">
    <property type="entry name" value="D-GALACTONATE DEHYDRATASE-RELATED"/>
    <property type="match status" value="1"/>
</dbReference>
<dbReference type="InterPro" id="IPR013342">
    <property type="entry name" value="Mandelate_racemase_C"/>
</dbReference>
<dbReference type="PANTHER" id="PTHR48080:SF2">
    <property type="entry name" value="D-GALACTONATE DEHYDRATASE"/>
    <property type="match status" value="1"/>
</dbReference>
<dbReference type="Proteomes" id="UP001597277">
    <property type="component" value="Unassembled WGS sequence"/>
</dbReference>
<dbReference type="SUPFAM" id="SSF54826">
    <property type="entry name" value="Enolase N-terminal domain-like"/>
    <property type="match status" value="1"/>
</dbReference>
<proteinExistence type="predicted"/>
<evidence type="ECO:0000256" key="1">
    <source>
        <dbReference type="ARBA" id="ARBA00023239"/>
    </source>
</evidence>
<keyword evidence="4" id="KW-1185">Reference proteome</keyword>
<dbReference type="SFLD" id="SFLDS00001">
    <property type="entry name" value="Enolase"/>
    <property type="match status" value="1"/>
</dbReference>
<feature type="domain" description="Mandelate racemase/muconate lactonizing enzyme C-terminal" evidence="2">
    <location>
        <begin position="157"/>
        <end position="267"/>
    </location>
</feature>
<reference evidence="4" key="1">
    <citation type="journal article" date="2019" name="Int. J. Syst. Evol. Microbiol.">
        <title>The Global Catalogue of Microorganisms (GCM) 10K type strain sequencing project: providing services to taxonomists for standard genome sequencing and annotation.</title>
        <authorList>
            <consortium name="The Broad Institute Genomics Platform"/>
            <consortium name="The Broad Institute Genome Sequencing Center for Infectious Disease"/>
            <person name="Wu L."/>
            <person name="Ma J."/>
        </authorList>
    </citation>
    <scope>NUCLEOTIDE SEQUENCE [LARGE SCALE GENOMIC DNA]</scope>
    <source>
        <strain evidence="4">JCM 17130</strain>
    </source>
</reference>
<dbReference type="Pfam" id="PF02746">
    <property type="entry name" value="MR_MLE_N"/>
    <property type="match status" value="1"/>
</dbReference>
<evidence type="ECO:0000313" key="3">
    <source>
        <dbReference type="EMBL" id="MFD1717537.1"/>
    </source>
</evidence>
<sequence>MRIDRIRTLRLPEHANLVHVLVESDDGVSGLGETFIGAAAVEAYIHETVAPALLGQDPLAIEAHARRLSGVLGRAGAGVESRGNSAVDIALWDLFGKVTGQPLYQLLGGRSRRAVRIYNTCAGYGYTRGAGTGVGSDNWGLDEAEPPGPYEDLQAFLTDAGTLAESLLEQGVTAMKIWPFDTIAEETHGQEITTTQLRAGLEPLRQIRERVGDAMDVMLEFHSMWSLPAALRITAAADEYRPYWYEDLLPTQELDGLRRIADRTRTPLTLSETVAGTTNFRRLFASGAVGIAMADVGWLGGVTAARKVAAIAESHGLPIAPHDCTGPVVLATSAHLSAHLPNGFLQETVRAFYTSWYRDLVVELPVIADGTITPSDAPGHGIELQPDLFSREDAVLVESRR</sequence>
<accession>A0ABW4L545</accession>
<dbReference type="Gene3D" id="3.20.20.120">
    <property type="entry name" value="Enolase-like C-terminal domain"/>
    <property type="match status" value="1"/>
</dbReference>
<dbReference type="SMART" id="SM00922">
    <property type="entry name" value="MR_MLE"/>
    <property type="match status" value="1"/>
</dbReference>
<dbReference type="Gene3D" id="3.30.390.10">
    <property type="entry name" value="Enolase-like, N-terminal domain"/>
    <property type="match status" value="1"/>
</dbReference>
<evidence type="ECO:0000313" key="4">
    <source>
        <dbReference type="Proteomes" id="UP001597277"/>
    </source>
</evidence>
<dbReference type="RefSeq" id="WP_388003959.1">
    <property type="nucleotide sequence ID" value="NZ_JBHUEE010000002.1"/>
</dbReference>
<dbReference type="InterPro" id="IPR036849">
    <property type="entry name" value="Enolase-like_C_sf"/>
</dbReference>
<organism evidence="3 4">
    <name type="scientific">Georgenia deserti</name>
    <dbReference type="NCBI Taxonomy" id="2093781"/>
    <lineage>
        <taxon>Bacteria</taxon>
        <taxon>Bacillati</taxon>
        <taxon>Actinomycetota</taxon>
        <taxon>Actinomycetes</taxon>
        <taxon>Micrococcales</taxon>
        <taxon>Bogoriellaceae</taxon>
        <taxon>Georgenia</taxon>
    </lineage>
</organism>
<dbReference type="CDD" id="cd03316">
    <property type="entry name" value="MR_like"/>
    <property type="match status" value="1"/>
</dbReference>
<keyword evidence="1" id="KW-0456">Lyase</keyword>
<name>A0ABW4L545_9MICO</name>
<evidence type="ECO:0000259" key="2">
    <source>
        <dbReference type="SMART" id="SM00922"/>
    </source>
</evidence>
<gene>
    <name evidence="3" type="ORF">ACFSE6_06800</name>
</gene>
<dbReference type="InterPro" id="IPR029065">
    <property type="entry name" value="Enolase_C-like"/>
</dbReference>
<dbReference type="InterPro" id="IPR013341">
    <property type="entry name" value="Mandelate_racemase_N_dom"/>
</dbReference>
<dbReference type="InterPro" id="IPR034593">
    <property type="entry name" value="DgoD-like"/>
</dbReference>
<dbReference type="EMBL" id="JBHUEE010000002">
    <property type="protein sequence ID" value="MFD1717537.1"/>
    <property type="molecule type" value="Genomic_DNA"/>
</dbReference>
<protein>
    <submittedName>
        <fullName evidence="3">Mandelate racemase/muconate lactonizing enzyme family protein</fullName>
    </submittedName>
</protein>